<dbReference type="GO" id="GO:0008236">
    <property type="term" value="F:serine-type peptidase activity"/>
    <property type="evidence" value="ECO:0007669"/>
    <property type="project" value="UniProtKB-KW"/>
</dbReference>
<feature type="chain" id="PRO_5028921936" evidence="7">
    <location>
        <begin position="26"/>
        <end position="448"/>
    </location>
</feature>
<dbReference type="FunFam" id="3.90.226.10:FF:000029">
    <property type="entry name" value="Peptidase, S41 family"/>
    <property type="match status" value="1"/>
</dbReference>
<evidence type="ECO:0000313" key="10">
    <source>
        <dbReference type="Proteomes" id="UP000480684"/>
    </source>
</evidence>
<dbReference type="InterPro" id="IPR004447">
    <property type="entry name" value="Peptidase_S41A"/>
</dbReference>
<evidence type="ECO:0000256" key="4">
    <source>
        <dbReference type="ARBA" id="ARBA00022825"/>
    </source>
</evidence>
<dbReference type="Pfam" id="PF22694">
    <property type="entry name" value="CtpB_N-like"/>
    <property type="match status" value="1"/>
</dbReference>
<evidence type="ECO:0000313" key="9">
    <source>
        <dbReference type="EMBL" id="NFV82102.1"/>
    </source>
</evidence>
<dbReference type="FunFam" id="2.30.42.10:FF:000063">
    <property type="entry name" value="Peptidase, S41 family"/>
    <property type="match status" value="1"/>
</dbReference>
<dbReference type="SMART" id="SM00228">
    <property type="entry name" value="PDZ"/>
    <property type="match status" value="1"/>
</dbReference>
<feature type="signal peptide" evidence="7">
    <location>
        <begin position="1"/>
        <end position="25"/>
    </location>
</feature>
<dbReference type="GO" id="GO:0007165">
    <property type="term" value="P:signal transduction"/>
    <property type="evidence" value="ECO:0007669"/>
    <property type="project" value="TreeGrafter"/>
</dbReference>
<comment type="caution">
    <text evidence="9">The sequence shown here is derived from an EMBL/GenBank/DDBJ whole genome shotgun (WGS) entry which is preliminary data.</text>
</comment>
<dbReference type="NCBIfam" id="TIGR00225">
    <property type="entry name" value="prc"/>
    <property type="match status" value="1"/>
</dbReference>
<evidence type="ECO:0000256" key="2">
    <source>
        <dbReference type="ARBA" id="ARBA00022670"/>
    </source>
</evidence>
<evidence type="ECO:0000256" key="6">
    <source>
        <dbReference type="SAM" id="MobiDB-lite"/>
    </source>
</evidence>
<dbReference type="CDD" id="cd07560">
    <property type="entry name" value="Peptidase_S41_CPP"/>
    <property type="match status" value="1"/>
</dbReference>
<dbReference type="Gene3D" id="3.30.750.44">
    <property type="match status" value="1"/>
</dbReference>
<keyword evidence="3 5" id="KW-0378">Hydrolase</keyword>
<dbReference type="Pfam" id="PF03572">
    <property type="entry name" value="Peptidase_S41"/>
    <property type="match status" value="1"/>
</dbReference>
<evidence type="ECO:0000256" key="5">
    <source>
        <dbReference type="RuleBase" id="RU004404"/>
    </source>
</evidence>
<dbReference type="GO" id="GO:0006508">
    <property type="term" value="P:proteolysis"/>
    <property type="evidence" value="ECO:0007669"/>
    <property type="project" value="UniProtKB-KW"/>
</dbReference>
<dbReference type="EMBL" id="JAAIYP010000045">
    <property type="protein sequence ID" value="NFV82102.1"/>
    <property type="molecule type" value="Genomic_DNA"/>
</dbReference>
<protein>
    <submittedName>
        <fullName evidence="9">S41 family peptidase</fullName>
    </submittedName>
</protein>
<evidence type="ECO:0000259" key="8">
    <source>
        <dbReference type="PROSITE" id="PS50106"/>
    </source>
</evidence>
<proteinExistence type="inferred from homology"/>
<dbReference type="InterPro" id="IPR001478">
    <property type="entry name" value="PDZ"/>
</dbReference>
<feature type="domain" description="PDZ" evidence="8">
    <location>
        <begin position="82"/>
        <end position="150"/>
    </location>
</feature>
<dbReference type="Pfam" id="PF17820">
    <property type="entry name" value="PDZ_6"/>
    <property type="match status" value="1"/>
</dbReference>
<dbReference type="PANTHER" id="PTHR32060">
    <property type="entry name" value="TAIL-SPECIFIC PROTEASE"/>
    <property type="match status" value="1"/>
</dbReference>
<dbReference type="Gene3D" id="2.30.42.10">
    <property type="match status" value="1"/>
</dbReference>
<dbReference type="InterPro" id="IPR055210">
    <property type="entry name" value="CtpA/B_N"/>
</dbReference>
<dbReference type="InterPro" id="IPR029045">
    <property type="entry name" value="ClpP/crotonase-like_dom_sf"/>
</dbReference>
<dbReference type="SMART" id="SM00245">
    <property type="entry name" value="TSPc"/>
    <property type="match status" value="1"/>
</dbReference>
<dbReference type="InterPro" id="IPR005151">
    <property type="entry name" value="Tail-specific_protease"/>
</dbReference>
<dbReference type="GO" id="GO:0030288">
    <property type="term" value="C:outer membrane-bounded periplasmic space"/>
    <property type="evidence" value="ECO:0007669"/>
    <property type="project" value="TreeGrafter"/>
</dbReference>
<dbReference type="PANTHER" id="PTHR32060:SF30">
    <property type="entry name" value="CARBOXY-TERMINAL PROCESSING PROTEASE CTPA"/>
    <property type="match status" value="1"/>
</dbReference>
<dbReference type="SUPFAM" id="SSF50156">
    <property type="entry name" value="PDZ domain-like"/>
    <property type="match status" value="1"/>
</dbReference>
<name>A0A7C9QWC2_9PROT</name>
<reference evidence="9 10" key="1">
    <citation type="submission" date="2020-02" db="EMBL/GenBank/DDBJ databases">
        <authorList>
            <person name="Dziuba M."/>
            <person name="Kuznetsov B."/>
            <person name="Mardanov A."/>
            <person name="Ravin N."/>
            <person name="Grouzdev D."/>
        </authorList>
    </citation>
    <scope>NUCLEOTIDE SEQUENCE [LARGE SCALE GENOMIC DNA]</scope>
    <source>
        <strain evidence="9 10">SpK</strain>
    </source>
</reference>
<keyword evidence="7" id="KW-0732">Signal</keyword>
<organism evidence="9 10">
    <name type="scientific">Magnetospirillum aberrantis SpK</name>
    <dbReference type="NCBI Taxonomy" id="908842"/>
    <lineage>
        <taxon>Bacteria</taxon>
        <taxon>Pseudomonadati</taxon>
        <taxon>Pseudomonadota</taxon>
        <taxon>Alphaproteobacteria</taxon>
        <taxon>Rhodospirillales</taxon>
        <taxon>Rhodospirillaceae</taxon>
        <taxon>Magnetospirillum</taxon>
    </lineage>
</organism>
<feature type="region of interest" description="Disordered" evidence="6">
    <location>
        <begin position="378"/>
        <end position="424"/>
    </location>
</feature>
<keyword evidence="4 5" id="KW-0720">Serine protease</keyword>
<dbReference type="CDD" id="cd06782">
    <property type="entry name" value="cpPDZ_CPP-like"/>
    <property type="match status" value="1"/>
</dbReference>
<accession>A0A7C9QWC2</accession>
<dbReference type="RefSeq" id="WP_163682790.1">
    <property type="nucleotide sequence ID" value="NZ_JAAIYP010000045.1"/>
</dbReference>
<keyword evidence="2 5" id="KW-0645">Protease</keyword>
<gene>
    <name evidence="9" type="ORF">G4223_18485</name>
</gene>
<dbReference type="AlphaFoldDB" id="A0A7C9QWC2"/>
<dbReference type="Proteomes" id="UP000480684">
    <property type="component" value="Unassembled WGS sequence"/>
</dbReference>
<dbReference type="InterPro" id="IPR041489">
    <property type="entry name" value="PDZ_6"/>
</dbReference>
<sequence length="448" mass="48423">MIRKTLIAAGALALLAGTSLVPAHAAERKETYKLMELFAEVFEKVRSDYVEPVNDEELIEAALNGMLTSLDPHSSYLNPKNSRDMDINTKGEFGGLGIEVTMEQGWVKVVSPIDDTPAFRAGMQPGDFITHLDGEPVQGLTLSEAVDRMRGPVNTDIKLTVRRVGAEPFDVKLTRAVIRIQTVRSHAEGNIGYIRITQFSQSTHGDLVKHMAELKKSIGKDIAGFVIDLRNNPGGLLDQAIAVSDDFLDKGEIVSTRSRKAEDTQRFNARAGDIADGLPLVVLINDGSASASEIVAGALQDHRRALLLGSRSFGKGSVQTLIQLPGHGSMRLTTARYYTPSGRSIQAVGIEPDIKVLQAKVEPIAVPERERRAEAHLRGALANPDAPNGKEDKKAAPQGKATPEPEPEDADGKPAPVVIKLGDPTQDYQMARALDLIRGLSLYRAPAN</sequence>
<keyword evidence="10" id="KW-1185">Reference proteome</keyword>
<dbReference type="Gene3D" id="3.90.226.10">
    <property type="entry name" value="2-enoyl-CoA Hydratase, Chain A, domain 1"/>
    <property type="match status" value="1"/>
</dbReference>
<dbReference type="GO" id="GO:0004175">
    <property type="term" value="F:endopeptidase activity"/>
    <property type="evidence" value="ECO:0007669"/>
    <property type="project" value="TreeGrafter"/>
</dbReference>
<dbReference type="InterPro" id="IPR036034">
    <property type="entry name" value="PDZ_sf"/>
</dbReference>
<dbReference type="PROSITE" id="PS50106">
    <property type="entry name" value="PDZ"/>
    <property type="match status" value="1"/>
</dbReference>
<evidence type="ECO:0000256" key="3">
    <source>
        <dbReference type="ARBA" id="ARBA00022801"/>
    </source>
</evidence>
<dbReference type="SUPFAM" id="SSF52096">
    <property type="entry name" value="ClpP/crotonase"/>
    <property type="match status" value="1"/>
</dbReference>
<evidence type="ECO:0000256" key="7">
    <source>
        <dbReference type="SAM" id="SignalP"/>
    </source>
</evidence>
<comment type="similarity">
    <text evidence="1 5">Belongs to the peptidase S41A family.</text>
</comment>
<evidence type="ECO:0000256" key="1">
    <source>
        <dbReference type="ARBA" id="ARBA00009179"/>
    </source>
</evidence>